<dbReference type="EMBL" id="BAABHA010000007">
    <property type="protein sequence ID" value="GAA4383448.1"/>
    <property type="molecule type" value="Genomic_DNA"/>
</dbReference>
<dbReference type="InterPro" id="IPR000330">
    <property type="entry name" value="SNF2_N"/>
</dbReference>
<dbReference type="CDD" id="cd18012">
    <property type="entry name" value="DEXQc_arch_SWI2_SNF2"/>
    <property type="match status" value="1"/>
</dbReference>
<feature type="domain" description="Helicase ATP-binding" evidence="4">
    <location>
        <begin position="655"/>
        <end position="814"/>
    </location>
</feature>
<dbReference type="InterPro" id="IPR014001">
    <property type="entry name" value="Helicase_ATP-bd"/>
</dbReference>
<dbReference type="Proteomes" id="UP001500454">
    <property type="component" value="Unassembled WGS sequence"/>
</dbReference>
<keyword evidence="7" id="KW-1185">Reference proteome</keyword>
<feature type="domain" description="Helicase C-terminal" evidence="5">
    <location>
        <begin position="937"/>
        <end position="1097"/>
    </location>
</feature>
<evidence type="ECO:0008006" key="8">
    <source>
        <dbReference type="Google" id="ProtNLM"/>
    </source>
</evidence>
<feature type="domain" description="SWIM-type" evidence="3">
    <location>
        <begin position="51"/>
        <end position="87"/>
    </location>
</feature>
<evidence type="ECO:0000313" key="6">
    <source>
        <dbReference type="EMBL" id="GAA4383448.1"/>
    </source>
</evidence>
<comment type="caution">
    <text evidence="6">The sequence shown here is derived from an EMBL/GenBank/DDBJ whole genome shotgun (WGS) entry which is preliminary data.</text>
</comment>
<dbReference type="InterPro" id="IPR027417">
    <property type="entry name" value="P-loop_NTPase"/>
</dbReference>
<dbReference type="Pfam" id="PF08455">
    <property type="entry name" value="SNF2_assoc"/>
    <property type="match status" value="1"/>
</dbReference>
<dbReference type="PROSITE" id="PS50966">
    <property type="entry name" value="ZF_SWIM"/>
    <property type="match status" value="1"/>
</dbReference>
<proteinExistence type="predicted"/>
<dbReference type="PROSITE" id="PS51194">
    <property type="entry name" value="HELICASE_CTER"/>
    <property type="match status" value="1"/>
</dbReference>
<keyword evidence="2" id="KW-0862">Zinc</keyword>
<dbReference type="InterPro" id="IPR038718">
    <property type="entry name" value="SNF2-like_sf"/>
</dbReference>
<dbReference type="Pfam" id="PF00271">
    <property type="entry name" value="Helicase_C"/>
    <property type="match status" value="1"/>
</dbReference>
<evidence type="ECO:0000313" key="7">
    <source>
        <dbReference type="Proteomes" id="UP001500454"/>
    </source>
</evidence>
<keyword evidence="2" id="KW-0479">Metal-binding</keyword>
<dbReference type="PROSITE" id="PS51192">
    <property type="entry name" value="HELICASE_ATP_BIND_1"/>
    <property type="match status" value="1"/>
</dbReference>
<evidence type="ECO:0000259" key="3">
    <source>
        <dbReference type="PROSITE" id="PS50966"/>
    </source>
</evidence>
<dbReference type="InterPro" id="IPR001650">
    <property type="entry name" value="Helicase_C-like"/>
</dbReference>
<dbReference type="Gene3D" id="3.40.50.10810">
    <property type="entry name" value="Tandem AAA-ATPase domain"/>
    <property type="match status" value="1"/>
</dbReference>
<dbReference type="Pfam" id="PF00176">
    <property type="entry name" value="SNF2-rel_dom"/>
    <property type="match status" value="1"/>
</dbReference>
<dbReference type="InterPro" id="IPR013663">
    <property type="entry name" value="Helicase_SWF/SNF/SWI_bac"/>
</dbReference>
<evidence type="ECO:0000259" key="4">
    <source>
        <dbReference type="PROSITE" id="PS51192"/>
    </source>
</evidence>
<keyword evidence="1" id="KW-0378">Hydrolase</keyword>
<dbReference type="CDD" id="cd18793">
    <property type="entry name" value="SF2_C_SNF"/>
    <property type="match status" value="1"/>
</dbReference>
<dbReference type="InterPro" id="IPR007527">
    <property type="entry name" value="Znf_SWIM"/>
</dbReference>
<dbReference type="SUPFAM" id="SSF52540">
    <property type="entry name" value="P-loop containing nucleoside triphosphate hydrolases"/>
    <property type="match status" value="2"/>
</dbReference>
<dbReference type="SMART" id="SM00490">
    <property type="entry name" value="HELICc"/>
    <property type="match status" value="1"/>
</dbReference>
<dbReference type="PANTHER" id="PTHR10799">
    <property type="entry name" value="SNF2/RAD54 HELICASE FAMILY"/>
    <property type="match status" value="1"/>
</dbReference>
<evidence type="ECO:0000259" key="5">
    <source>
        <dbReference type="PROSITE" id="PS51194"/>
    </source>
</evidence>
<dbReference type="SMART" id="SM00487">
    <property type="entry name" value="DEXDc"/>
    <property type="match status" value="1"/>
</dbReference>
<dbReference type="InterPro" id="IPR049730">
    <property type="entry name" value="SNF2/RAD54-like_C"/>
</dbReference>
<dbReference type="Gene3D" id="3.40.50.300">
    <property type="entry name" value="P-loop containing nucleotide triphosphate hydrolases"/>
    <property type="match status" value="1"/>
</dbReference>
<reference evidence="7" key="1">
    <citation type="journal article" date="2019" name="Int. J. Syst. Evol. Microbiol.">
        <title>The Global Catalogue of Microorganisms (GCM) 10K type strain sequencing project: providing services to taxonomists for standard genome sequencing and annotation.</title>
        <authorList>
            <consortium name="The Broad Institute Genomics Platform"/>
            <consortium name="The Broad Institute Genome Sequencing Center for Infectious Disease"/>
            <person name="Wu L."/>
            <person name="Ma J."/>
        </authorList>
    </citation>
    <scope>NUCLEOTIDE SEQUENCE [LARGE SCALE GENOMIC DNA]</scope>
    <source>
        <strain evidence="7">JCM 17924</strain>
    </source>
</reference>
<sequence>MTLSSAEVSKHAPTLFHAAARALAAIHPETLTLNFGTFTSVEAAEGQATFPAVVLDQHANGLYLSCSCAAELSTLCEHQAQVLLAVLQRAELRLFFDAKQRHALLLRTARDYGLEHAPNLDEHFQLTFARPTVLVTPRQTGLYPVTAAAKQELVGQLLAPRTGPPAENGKRFVVFSRHKYYGHLTLQLAEAEFTAAGKVKNPVTVLNPLDALGRTDDPALLRFYSGLARFQHNYDDTRSEAAIAALRAVLRNPAGLPVFAHDPAVSDKLTAPALRPLQLRTSPTDLRLQVHHKGEFYEVAGHLLLHDQPVDLRTLAIQFEYFVAVNQALYLVEDLHVWRVIEFFRKRNNTLLIHESKFAEFQRDVLANLEDRLHISYSYARPASPEQRAASGFDQEPELLLYLTDAGRHVELLPVMRYGTREVSVLSRRQLFGLDELGRPFVLERDSVDEMRFITALLRQYPEFQEQLHLEALYVPKTLFLNEEWFLHAFAEWQQQGIVILGFNQLKHNTLNPNRARITVRVTGENNWFDTQVGVRFGQQHATLRQLQQAIRNKSHYVRLDDGTRGILPKAWVEKFVSCFAAGDVVDDVIRTAGVNFSAVLELYDAEALDARAQAQLATYQAAVANFAGIEPVAVPPGLKAELRDYQRQGLNWLNFLDTFNFGGCLADDMGLGKTVQVLAFMLLQRQKGYLDANLVVVPTSLVFNWQAEVQRFAPSFRVLVLHGTARRPGARAFDEADVVLTTYNTVVADIRWLKEYRFNYVFLDESQAIKNPDSQRYKAVRLLQARNRVVLTGTPLENNTFDLYGQLSFACPGLLGSRQHFLEQFAGPIDKFQDARKARALQQKISPFVLRRTKSQVARELPVKIEMVLYCEMGLEQRRVYEACKQEYRALILGQHEENRLKRSAHALQGLTRLRQICNSPALLPDEEYYGPPSAKIEALVEEIRSKAPQHKILIFSQFVGMLNLIRQELQTQAIPFEYLTGQTRNREAAVTAFQQRPDVRVFLISLKAGGTGLNLTEADYVYLVDPWWNPAVENQAIDRAHRIGQDKKVVAVRLICPDTVEEKIMKLQAHKRELAQELIKTDIGLVKSLTQQELLDLFS</sequence>
<evidence type="ECO:0000256" key="1">
    <source>
        <dbReference type="ARBA" id="ARBA00022801"/>
    </source>
</evidence>
<protein>
    <recommendedName>
        <fullName evidence="8">ATP-dependent helicase</fullName>
    </recommendedName>
</protein>
<accession>A0ABP8J1Z3</accession>
<gene>
    <name evidence="6" type="ORF">GCM10023186_24590</name>
</gene>
<organism evidence="6 7">
    <name type="scientific">Hymenobacter koreensis</name>
    <dbReference type="NCBI Taxonomy" id="1084523"/>
    <lineage>
        <taxon>Bacteria</taxon>
        <taxon>Pseudomonadati</taxon>
        <taxon>Bacteroidota</taxon>
        <taxon>Cytophagia</taxon>
        <taxon>Cytophagales</taxon>
        <taxon>Hymenobacteraceae</taxon>
        <taxon>Hymenobacter</taxon>
    </lineage>
</organism>
<keyword evidence="2" id="KW-0863">Zinc-finger</keyword>
<evidence type="ECO:0000256" key="2">
    <source>
        <dbReference type="PROSITE-ProRule" id="PRU00325"/>
    </source>
</evidence>
<name>A0ABP8J1Z3_9BACT</name>